<sequence length="291" mass="32562">MPVILDHNAKKALVKTFQSKANKHFTASKENKLTLSQVGEWLAEALDYESHEDLVTAIKTPGRTADAAKVNVGNSEAELNQFARNASSQLISEIEDSALDCQDGWNILLIKFADLCQSIYLVDSPANLKDGDQWAVKESELIAQTVHFFKHLLSPQIQSISDMRGQLSDTDRSRVNGLLNQYRHVVEEHSLCNTMVTCVPDHTNALTIAYRMVVENRLNDSSINSYRSAPVIFSIATEIESFIRSKGVCENPSWEISHAVMTAFEIVAEKIQGRRHLLGRPVYPERHCPGK</sequence>
<dbReference type="AlphaFoldDB" id="A0A5M3Q4U2"/>
<evidence type="ECO:0000313" key="1">
    <source>
        <dbReference type="EMBL" id="GBO90206.1"/>
    </source>
</evidence>
<organism evidence="1 2">
    <name type="scientific">Marinobacter salsuginis</name>
    <dbReference type="NCBI Taxonomy" id="418719"/>
    <lineage>
        <taxon>Bacteria</taxon>
        <taxon>Pseudomonadati</taxon>
        <taxon>Pseudomonadota</taxon>
        <taxon>Gammaproteobacteria</taxon>
        <taxon>Pseudomonadales</taxon>
        <taxon>Marinobacteraceae</taxon>
        <taxon>Marinobacter</taxon>
    </lineage>
</organism>
<name>A0A5M3Q4U2_9GAMM</name>
<dbReference type="EMBL" id="BGZI01000035">
    <property type="protein sequence ID" value="GBO90206.1"/>
    <property type="molecule type" value="Genomic_DNA"/>
</dbReference>
<evidence type="ECO:0000313" key="2">
    <source>
        <dbReference type="Proteomes" id="UP000387223"/>
    </source>
</evidence>
<protein>
    <submittedName>
        <fullName evidence="1">Uncharacterized protein</fullName>
    </submittedName>
</protein>
<proteinExistence type="predicted"/>
<comment type="caution">
    <text evidence="1">The sequence shown here is derived from an EMBL/GenBank/DDBJ whole genome shotgun (WGS) entry which is preliminary data.</text>
</comment>
<reference evidence="1 2" key="1">
    <citation type="journal article" date="2019" name="J. Gen. Appl. Microbiol.">
        <title>Aerobic degradation of cis-dichloroethene by the marine bacterium Marinobacter salsuginis strain 5N-3.</title>
        <authorList>
            <person name="Inoue Y."/>
            <person name="Fukunaga Y."/>
            <person name="Katsumata H."/>
            <person name="Ohji S."/>
            <person name="Hosoyama A."/>
            <person name="Mori K."/>
            <person name="Ando K."/>
        </authorList>
    </citation>
    <scope>NUCLEOTIDE SEQUENCE [LARGE SCALE GENOMIC DNA]</scope>
    <source>
        <strain evidence="1 2">NBRC 109114</strain>
    </source>
</reference>
<dbReference type="Proteomes" id="UP000387223">
    <property type="component" value="Unassembled WGS sequence"/>
</dbReference>
<accession>A0A5M3Q4U2</accession>
<gene>
    <name evidence="1" type="ORF">MSSD14B_38740</name>
</gene>
<dbReference type="RefSeq" id="WP_136630366.1">
    <property type="nucleotide sequence ID" value="NZ_BGZI01000035.1"/>
</dbReference>